<name>A0A0K2TN65_LEPSM</name>
<proteinExistence type="predicted"/>
<protein>
    <submittedName>
        <fullName evidence="1">Uncharacterized protein</fullName>
    </submittedName>
</protein>
<accession>A0A0K2TN65</accession>
<evidence type="ECO:0000313" key="1">
    <source>
        <dbReference type="EMBL" id="CDW27270.1"/>
    </source>
</evidence>
<sequence>MPVPTEKGLT</sequence>
<organism evidence="1">
    <name type="scientific">Lepeophtheirus salmonis</name>
    <name type="common">Salmon louse</name>
    <name type="synonym">Caligus salmonis</name>
    <dbReference type="NCBI Taxonomy" id="72036"/>
    <lineage>
        <taxon>Eukaryota</taxon>
        <taxon>Metazoa</taxon>
        <taxon>Ecdysozoa</taxon>
        <taxon>Arthropoda</taxon>
        <taxon>Crustacea</taxon>
        <taxon>Multicrustacea</taxon>
        <taxon>Hexanauplia</taxon>
        <taxon>Copepoda</taxon>
        <taxon>Siphonostomatoida</taxon>
        <taxon>Caligidae</taxon>
        <taxon>Lepeophtheirus</taxon>
    </lineage>
</organism>
<dbReference type="EMBL" id="HACA01009909">
    <property type="protein sequence ID" value="CDW27270.1"/>
    <property type="molecule type" value="Transcribed_RNA"/>
</dbReference>
<reference evidence="1" key="1">
    <citation type="submission" date="2014-05" db="EMBL/GenBank/DDBJ databases">
        <authorList>
            <person name="Chronopoulou M."/>
        </authorList>
    </citation>
    <scope>NUCLEOTIDE SEQUENCE</scope>
    <source>
        <tissue evidence="1">Whole organism</tissue>
    </source>
</reference>